<proteinExistence type="predicted"/>
<organism evidence="1 2">
    <name type="scientific">Zostera marina</name>
    <name type="common">Eelgrass</name>
    <dbReference type="NCBI Taxonomy" id="29655"/>
    <lineage>
        <taxon>Eukaryota</taxon>
        <taxon>Viridiplantae</taxon>
        <taxon>Streptophyta</taxon>
        <taxon>Embryophyta</taxon>
        <taxon>Tracheophyta</taxon>
        <taxon>Spermatophyta</taxon>
        <taxon>Magnoliopsida</taxon>
        <taxon>Liliopsida</taxon>
        <taxon>Zosteraceae</taxon>
        <taxon>Zostera</taxon>
    </lineage>
</organism>
<evidence type="ECO:0000313" key="1">
    <source>
        <dbReference type="EMBL" id="KMZ73150.1"/>
    </source>
</evidence>
<protein>
    <recommendedName>
        <fullName evidence="3">Sugar phosphate transporter domain-containing protein</fullName>
    </recommendedName>
</protein>
<evidence type="ECO:0000313" key="2">
    <source>
        <dbReference type="Proteomes" id="UP000036987"/>
    </source>
</evidence>
<reference evidence="2" key="1">
    <citation type="journal article" date="2016" name="Nature">
        <title>The genome of the seagrass Zostera marina reveals angiosperm adaptation to the sea.</title>
        <authorList>
            <person name="Olsen J.L."/>
            <person name="Rouze P."/>
            <person name="Verhelst B."/>
            <person name="Lin Y.-C."/>
            <person name="Bayer T."/>
            <person name="Collen J."/>
            <person name="Dattolo E."/>
            <person name="De Paoli E."/>
            <person name="Dittami S."/>
            <person name="Maumus F."/>
            <person name="Michel G."/>
            <person name="Kersting A."/>
            <person name="Lauritano C."/>
            <person name="Lohaus R."/>
            <person name="Toepel M."/>
            <person name="Tonon T."/>
            <person name="Vanneste K."/>
            <person name="Amirebrahimi M."/>
            <person name="Brakel J."/>
            <person name="Bostroem C."/>
            <person name="Chovatia M."/>
            <person name="Grimwood J."/>
            <person name="Jenkins J.W."/>
            <person name="Jueterbock A."/>
            <person name="Mraz A."/>
            <person name="Stam W.T."/>
            <person name="Tice H."/>
            <person name="Bornberg-Bauer E."/>
            <person name="Green P.J."/>
            <person name="Pearson G.A."/>
            <person name="Procaccini G."/>
            <person name="Duarte C.M."/>
            <person name="Schmutz J."/>
            <person name="Reusch T.B.H."/>
            <person name="Van de Peer Y."/>
        </authorList>
    </citation>
    <scope>NUCLEOTIDE SEQUENCE [LARGE SCALE GENOMIC DNA]</scope>
    <source>
        <strain evidence="2">cv. Finnish</strain>
    </source>
</reference>
<dbReference type="Proteomes" id="UP000036987">
    <property type="component" value="Unassembled WGS sequence"/>
</dbReference>
<sequence length="57" mass="6166">MLLPVLLGIILASNNEPLFHLFGFIVCIGSTTSCALKSIVQGNILTSEDEKMNSMKL</sequence>
<keyword evidence="2" id="KW-1185">Reference proteome</keyword>
<accession>A0A0K9PY63</accession>
<dbReference type="OrthoDB" id="1929484at2759"/>
<comment type="caution">
    <text evidence="1">The sequence shown here is derived from an EMBL/GenBank/DDBJ whole genome shotgun (WGS) entry which is preliminary data.</text>
</comment>
<evidence type="ECO:0008006" key="3">
    <source>
        <dbReference type="Google" id="ProtNLM"/>
    </source>
</evidence>
<dbReference type="EMBL" id="LFYR01000599">
    <property type="protein sequence ID" value="KMZ73150.1"/>
    <property type="molecule type" value="Genomic_DNA"/>
</dbReference>
<gene>
    <name evidence="1" type="ORF">ZOSMA_152G00030</name>
</gene>
<name>A0A0K9PY63_ZOSMR</name>
<dbReference type="AlphaFoldDB" id="A0A0K9PY63"/>